<evidence type="ECO:0000256" key="6">
    <source>
        <dbReference type="SAM" id="MobiDB-lite"/>
    </source>
</evidence>
<protein>
    <submittedName>
        <fullName evidence="9">Zinc finger A20 and AN1 domain-containing stress-associated 4-like</fullName>
    </submittedName>
</protein>
<feature type="region of interest" description="Disordered" evidence="6">
    <location>
        <begin position="58"/>
        <end position="77"/>
    </location>
</feature>
<dbReference type="SUPFAM" id="SSF57716">
    <property type="entry name" value="Glucocorticoid receptor-like (DNA-binding domain)"/>
    <property type="match status" value="1"/>
</dbReference>
<comment type="function">
    <text evidence="1">May be involved in environmental stress response.</text>
</comment>
<keyword evidence="3 5" id="KW-0863">Zinc-finger</keyword>
<dbReference type="Gene3D" id="1.20.5.4770">
    <property type="match status" value="1"/>
</dbReference>
<dbReference type="SMART" id="SM00154">
    <property type="entry name" value="ZnF_AN1"/>
    <property type="match status" value="1"/>
</dbReference>
<dbReference type="EMBL" id="CACTIH010000296">
    <property type="protein sequence ID" value="CAA2958961.1"/>
    <property type="molecule type" value="Genomic_DNA"/>
</dbReference>
<gene>
    <name evidence="9" type="ORF">OLEA9_A006602</name>
</gene>
<evidence type="ECO:0000256" key="1">
    <source>
        <dbReference type="ARBA" id="ARBA00003732"/>
    </source>
</evidence>
<dbReference type="SMART" id="SM00259">
    <property type="entry name" value="ZnF_A20"/>
    <property type="match status" value="1"/>
</dbReference>
<dbReference type="FunFam" id="4.10.1110.10:FF:000001">
    <property type="entry name" value="Zinc finger AN1-type containing 6"/>
    <property type="match status" value="1"/>
</dbReference>
<evidence type="ECO:0000256" key="2">
    <source>
        <dbReference type="ARBA" id="ARBA00022723"/>
    </source>
</evidence>
<dbReference type="InterPro" id="IPR035896">
    <property type="entry name" value="AN1-like_Znf"/>
</dbReference>
<dbReference type="Pfam" id="PF01428">
    <property type="entry name" value="zf-AN1"/>
    <property type="match status" value="1"/>
</dbReference>
<dbReference type="GO" id="GO:0008270">
    <property type="term" value="F:zinc ion binding"/>
    <property type="evidence" value="ECO:0007669"/>
    <property type="project" value="UniProtKB-KW"/>
</dbReference>
<evidence type="ECO:0000256" key="5">
    <source>
        <dbReference type="PROSITE-ProRule" id="PRU00449"/>
    </source>
</evidence>
<comment type="caution">
    <text evidence="9">The sequence shown here is derived from an EMBL/GenBank/DDBJ whole genome shotgun (WGS) entry which is preliminary data.</text>
</comment>
<dbReference type="Proteomes" id="UP000594638">
    <property type="component" value="Unassembled WGS sequence"/>
</dbReference>
<feature type="domain" description="AN1-type" evidence="8">
    <location>
        <begin position="82"/>
        <end position="128"/>
    </location>
</feature>
<evidence type="ECO:0000256" key="3">
    <source>
        <dbReference type="ARBA" id="ARBA00022771"/>
    </source>
</evidence>
<dbReference type="PANTHER" id="PTHR10634:SF67">
    <property type="entry name" value="AN1-TYPE ZINC FINGER PROTEIN 3"/>
    <property type="match status" value="1"/>
</dbReference>
<name>A0A8S0Q3B4_OLEEU</name>
<dbReference type="AlphaFoldDB" id="A0A8S0Q3B4"/>
<organism evidence="9 10">
    <name type="scientific">Olea europaea subsp. europaea</name>
    <dbReference type="NCBI Taxonomy" id="158383"/>
    <lineage>
        <taxon>Eukaryota</taxon>
        <taxon>Viridiplantae</taxon>
        <taxon>Streptophyta</taxon>
        <taxon>Embryophyta</taxon>
        <taxon>Tracheophyta</taxon>
        <taxon>Spermatophyta</taxon>
        <taxon>Magnoliopsida</taxon>
        <taxon>eudicotyledons</taxon>
        <taxon>Gunneridae</taxon>
        <taxon>Pentapetalae</taxon>
        <taxon>asterids</taxon>
        <taxon>lamiids</taxon>
        <taxon>Lamiales</taxon>
        <taxon>Oleaceae</taxon>
        <taxon>Oleeae</taxon>
        <taxon>Olea</taxon>
    </lineage>
</organism>
<evidence type="ECO:0000259" key="8">
    <source>
        <dbReference type="PROSITE" id="PS51039"/>
    </source>
</evidence>
<evidence type="ECO:0000313" key="9">
    <source>
        <dbReference type="EMBL" id="CAA2958961.1"/>
    </source>
</evidence>
<dbReference type="OrthoDB" id="428577at2759"/>
<dbReference type="InterPro" id="IPR050652">
    <property type="entry name" value="AN1_A20_ZnFinger"/>
</dbReference>
<sequence>MAEEQKWQEPVGGHQLCANNCGSFGSPTTLNLCSKCYRDYCVKEEEMREAKIAMEKTLNQSKSSSFSRPESVNSIINPPLQQTKPNRCATCRKRVGLTGFKCRCEVMLCESHRYPEQHDCTFDYKQFGRDAIAKANLVVKAEKLDKI</sequence>
<keyword evidence="2" id="KW-0479">Metal-binding</keyword>
<accession>A0A8S0Q3B4</accession>
<dbReference type="Pfam" id="PF01754">
    <property type="entry name" value="zf-A20"/>
    <property type="match status" value="1"/>
</dbReference>
<dbReference type="Gramene" id="OE9A006602T1">
    <property type="protein sequence ID" value="OE9A006602C1"/>
    <property type="gene ID" value="OE9A006602"/>
</dbReference>
<dbReference type="InterPro" id="IPR000058">
    <property type="entry name" value="Znf_AN1"/>
</dbReference>
<dbReference type="GO" id="GO:0003677">
    <property type="term" value="F:DNA binding"/>
    <property type="evidence" value="ECO:0007669"/>
    <property type="project" value="InterPro"/>
</dbReference>
<keyword evidence="10" id="KW-1185">Reference proteome</keyword>
<dbReference type="PROSITE" id="PS51036">
    <property type="entry name" value="ZF_A20"/>
    <property type="match status" value="1"/>
</dbReference>
<evidence type="ECO:0000256" key="4">
    <source>
        <dbReference type="ARBA" id="ARBA00022833"/>
    </source>
</evidence>
<evidence type="ECO:0000313" key="10">
    <source>
        <dbReference type="Proteomes" id="UP000594638"/>
    </source>
</evidence>
<reference evidence="9 10" key="1">
    <citation type="submission" date="2019-12" db="EMBL/GenBank/DDBJ databases">
        <authorList>
            <person name="Alioto T."/>
            <person name="Alioto T."/>
            <person name="Gomez Garrido J."/>
        </authorList>
    </citation>
    <scope>NUCLEOTIDE SEQUENCE [LARGE SCALE GENOMIC DNA]</scope>
</reference>
<evidence type="ECO:0000259" key="7">
    <source>
        <dbReference type="PROSITE" id="PS51036"/>
    </source>
</evidence>
<dbReference type="SUPFAM" id="SSF118310">
    <property type="entry name" value="AN1-like Zinc finger"/>
    <property type="match status" value="1"/>
</dbReference>
<proteinExistence type="predicted"/>
<keyword evidence="4" id="KW-0862">Zinc</keyword>
<dbReference type="Gene3D" id="4.10.1110.10">
    <property type="entry name" value="AN1-like Zinc finger"/>
    <property type="match status" value="1"/>
</dbReference>
<dbReference type="PANTHER" id="PTHR10634">
    <property type="entry name" value="AN1-TYPE ZINC FINGER PROTEIN"/>
    <property type="match status" value="1"/>
</dbReference>
<dbReference type="InterPro" id="IPR002653">
    <property type="entry name" value="Znf_A20"/>
</dbReference>
<dbReference type="PROSITE" id="PS51039">
    <property type="entry name" value="ZF_AN1"/>
    <property type="match status" value="1"/>
</dbReference>
<feature type="domain" description="A20-type" evidence="7">
    <location>
        <begin position="11"/>
        <end position="45"/>
    </location>
</feature>